<dbReference type="SUPFAM" id="SSF51445">
    <property type="entry name" value="(Trans)glycosidases"/>
    <property type="match status" value="1"/>
</dbReference>
<dbReference type="OrthoDB" id="9779834at2"/>
<evidence type="ECO:0000256" key="1">
    <source>
        <dbReference type="SAM" id="MobiDB-lite"/>
    </source>
</evidence>
<sequence length="462" mass="52598" precursor="true">MQTNNPRHVRSESESHSRPLGDFAQAHSISPPVRRPIPQEFVQHHPAAIMKRTHLFTYLFTFIIGFQFTCPSKAFANEAAKPSSPNNCEDQKPNHPKFSWDTIPLYMHIRKATAYSDEELNFLAKFPLITFEKANGHRDYGSIEAGTLAAARAVKAINPDTTILYYRNVIVHYQGYEADKELEQIPDAFLHDSNGRTNLIRNRLEAYDLSNESVRRWWVRACQDVTSSPHIDGVFLDGNVKALEPNFLRNQIGASRKDETIDGYHSLTKQTREAIGPDKLMVANILRARFDNAGLEYLDTFDGSYLEGFFHNVEGVSYEEYVAKGIDAMQQAARQGKIIAFTSGMIPPGAETRNTSVLGIDEPHRIAGSDDQTKSSLVYPLAIFLICAEKHSYFRIHEGYSADENTRWMRWFPEYDRPLGPPKGPAQRDGFRYSRSFQHATVSVDLENRNAEIQWHKNRGDK</sequence>
<gene>
    <name evidence="2" type="ORF">KOR42_14460</name>
</gene>
<dbReference type="InterPro" id="IPR013785">
    <property type="entry name" value="Aldolase_TIM"/>
</dbReference>
<feature type="compositionally biased region" description="Basic and acidic residues" evidence="1">
    <location>
        <begin position="9"/>
        <end position="19"/>
    </location>
</feature>
<dbReference type="InterPro" id="IPR017853">
    <property type="entry name" value="GH"/>
</dbReference>
<dbReference type="AlphaFoldDB" id="A0A5C5X4Y9"/>
<dbReference type="InterPro" id="IPR029455">
    <property type="entry name" value="GHL15"/>
</dbReference>
<reference evidence="2 3" key="1">
    <citation type="submission" date="2019-02" db="EMBL/GenBank/DDBJ databases">
        <title>Deep-cultivation of Planctomycetes and their phenomic and genomic characterization uncovers novel biology.</title>
        <authorList>
            <person name="Wiegand S."/>
            <person name="Jogler M."/>
            <person name="Boedeker C."/>
            <person name="Pinto D."/>
            <person name="Vollmers J."/>
            <person name="Rivas-Marin E."/>
            <person name="Kohn T."/>
            <person name="Peeters S.H."/>
            <person name="Heuer A."/>
            <person name="Rast P."/>
            <person name="Oberbeckmann S."/>
            <person name="Bunk B."/>
            <person name="Jeske O."/>
            <person name="Meyerdierks A."/>
            <person name="Storesund J.E."/>
            <person name="Kallscheuer N."/>
            <person name="Luecker S."/>
            <person name="Lage O.M."/>
            <person name="Pohl T."/>
            <person name="Merkel B.J."/>
            <person name="Hornburger P."/>
            <person name="Mueller R.-W."/>
            <person name="Bruemmer F."/>
            <person name="Labrenz M."/>
            <person name="Spormann A.M."/>
            <person name="Op Den Camp H."/>
            <person name="Overmann J."/>
            <person name="Amann R."/>
            <person name="Jetten M.S.M."/>
            <person name="Mascher T."/>
            <person name="Medema M.H."/>
            <person name="Devos D.P."/>
            <person name="Kaster A.-K."/>
            <person name="Ovreas L."/>
            <person name="Rohde M."/>
            <person name="Galperin M.Y."/>
            <person name="Jogler C."/>
        </authorList>
    </citation>
    <scope>NUCLEOTIDE SEQUENCE [LARGE SCALE GENOMIC DNA]</scope>
    <source>
        <strain evidence="2 3">KOR42</strain>
    </source>
</reference>
<dbReference type="EMBL" id="SIHI01000001">
    <property type="protein sequence ID" value="TWT58076.1"/>
    <property type="molecule type" value="Genomic_DNA"/>
</dbReference>
<evidence type="ECO:0000313" key="3">
    <source>
        <dbReference type="Proteomes" id="UP000317243"/>
    </source>
</evidence>
<protein>
    <submittedName>
        <fullName evidence="2">Uncharacterized protein</fullName>
    </submittedName>
</protein>
<dbReference type="Proteomes" id="UP000317243">
    <property type="component" value="Unassembled WGS sequence"/>
</dbReference>
<accession>A0A5C5X4Y9</accession>
<name>A0A5C5X4Y9_9PLAN</name>
<comment type="caution">
    <text evidence="2">The sequence shown here is derived from an EMBL/GenBank/DDBJ whole genome shotgun (WGS) entry which is preliminary data.</text>
</comment>
<organism evidence="2 3">
    <name type="scientific">Thalassoglobus neptunius</name>
    <dbReference type="NCBI Taxonomy" id="1938619"/>
    <lineage>
        <taxon>Bacteria</taxon>
        <taxon>Pseudomonadati</taxon>
        <taxon>Planctomycetota</taxon>
        <taxon>Planctomycetia</taxon>
        <taxon>Planctomycetales</taxon>
        <taxon>Planctomycetaceae</taxon>
        <taxon>Thalassoglobus</taxon>
    </lineage>
</organism>
<dbReference type="Pfam" id="PF14885">
    <property type="entry name" value="GHL15"/>
    <property type="match status" value="1"/>
</dbReference>
<evidence type="ECO:0000313" key="2">
    <source>
        <dbReference type="EMBL" id="TWT58076.1"/>
    </source>
</evidence>
<dbReference type="Gene3D" id="3.20.20.70">
    <property type="entry name" value="Aldolase class I"/>
    <property type="match status" value="1"/>
</dbReference>
<keyword evidence="3" id="KW-1185">Reference proteome</keyword>
<feature type="region of interest" description="Disordered" evidence="1">
    <location>
        <begin position="1"/>
        <end position="31"/>
    </location>
</feature>
<proteinExistence type="predicted"/>